<keyword evidence="2" id="KW-1003">Cell membrane</keyword>
<dbReference type="GO" id="GO:0015171">
    <property type="term" value="F:amino acid transmembrane transporter activity"/>
    <property type="evidence" value="ECO:0007669"/>
    <property type="project" value="TreeGrafter"/>
</dbReference>
<comment type="subcellular location">
    <subcellularLocation>
        <location evidence="1">Cell membrane</location>
        <topology evidence="1">Multi-pass membrane protein</topology>
    </subcellularLocation>
</comment>
<dbReference type="PANTHER" id="PTHR30086">
    <property type="entry name" value="ARGININE EXPORTER PROTEIN ARGO"/>
    <property type="match status" value="1"/>
</dbReference>
<evidence type="ECO:0000256" key="4">
    <source>
        <dbReference type="ARBA" id="ARBA00022989"/>
    </source>
</evidence>
<evidence type="ECO:0000256" key="3">
    <source>
        <dbReference type="ARBA" id="ARBA00022692"/>
    </source>
</evidence>
<dbReference type="OrthoDB" id="679767at2"/>
<protein>
    <submittedName>
        <fullName evidence="7">Lysine transporter LysE</fullName>
    </submittedName>
</protein>
<keyword evidence="5 6" id="KW-0472">Membrane</keyword>
<gene>
    <name evidence="7" type="ORF">DXN04_10560</name>
</gene>
<evidence type="ECO:0000256" key="2">
    <source>
        <dbReference type="ARBA" id="ARBA00022475"/>
    </source>
</evidence>
<reference evidence="7 8" key="1">
    <citation type="submission" date="2018-08" db="EMBL/GenBank/DDBJ databases">
        <title>Chitinophaga sp. K20C18050901, a novel bacterium isolated from forest soil.</title>
        <authorList>
            <person name="Wang C."/>
        </authorList>
    </citation>
    <scope>NUCLEOTIDE SEQUENCE [LARGE SCALE GENOMIC DNA]</scope>
    <source>
        <strain evidence="7 8">K20C18050901</strain>
    </source>
</reference>
<feature type="transmembrane region" description="Helical" evidence="6">
    <location>
        <begin position="193"/>
        <end position="214"/>
    </location>
</feature>
<comment type="caution">
    <text evidence="7">The sequence shown here is derived from an EMBL/GenBank/DDBJ whole genome shotgun (WGS) entry which is preliminary data.</text>
</comment>
<evidence type="ECO:0000256" key="6">
    <source>
        <dbReference type="SAM" id="Phobius"/>
    </source>
</evidence>
<dbReference type="RefSeq" id="WP_116853283.1">
    <property type="nucleotide sequence ID" value="NZ_QTJV01000002.1"/>
</dbReference>
<keyword evidence="3 6" id="KW-0812">Transmembrane</keyword>
<feature type="transmembrane region" description="Helical" evidence="6">
    <location>
        <begin position="115"/>
        <end position="137"/>
    </location>
</feature>
<dbReference type="Pfam" id="PF01810">
    <property type="entry name" value="LysE"/>
    <property type="match status" value="1"/>
</dbReference>
<evidence type="ECO:0000256" key="1">
    <source>
        <dbReference type="ARBA" id="ARBA00004651"/>
    </source>
</evidence>
<dbReference type="GO" id="GO:0005886">
    <property type="term" value="C:plasma membrane"/>
    <property type="evidence" value="ECO:0007669"/>
    <property type="project" value="UniProtKB-SubCell"/>
</dbReference>
<evidence type="ECO:0000256" key="5">
    <source>
        <dbReference type="ARBA" id="ARBA00023136"/>
    </source>
</evidence>
<dbReference type="InterPro" id="IPR001123">
    <property type="entry name" value="LeuE-type"/>
</dbReference>
<feature type="transmembrane region" description="Helical" evidence="6">
    <location>
        <begin position="152"/>
        <end position="172"/>
    </location>
</feature>
<organism evidence="7 8">
    <name type="scientific">Chitinophaga silvisoli</name>
    <dbReference type="NCBI Taxonomy" id="2291814"/>
    <lineage>
        <taxon>Bacteria</taxon>
        <taxon>Pseudomonadati</taxon>
        <taxon>Bacteroidota</taxon>
        <taxon>Chitinophagia</taxon>
        <taxon>Chitinophagales</taxon>
        <taxon>Chitinophagaceae</taxon>
        <taxon>Chitinophaga</taxon>
    </lineage>
</organism>
<sequence>MTSAFLSAVFSGVALGLVLSVSVGPVIFAIIKYSVNNGFKAGISFALGVSFSDIMYVMLGNLATAFIENLKEYNKLIGIVGGCLLICMGLYGLLFKKVKISTGDEKPEMFRTHDYLKIWLAGFLMNTLNPGVLLFWLGICVSNAPHPVGHKIITYGVCLIWVLSTDILKVFVADKIRHKLTLTNVKWLNKISGASMIVFGLLLLYQMAFNVSAIGH</sequence>
<feature type="transmembrane region" description="Helical" evidence="6">
    <location>
        <begin position="43"/>
        <end position="67"/>
    </location>
</feature>
<dbReference type="AlphaFoldDB" id="A0A3E1P6J5"/>
<feature type="transmembrane region" description="Helical" evidence="6">
    <location>
        <begin position="6"/>
        <end position="31"/>
    </location>
</feature>
<proteinExistence type="predicted"/>
<evidence type="ECO:0000313" key="7">
    <source>
        <dbReference type="EMBL" id="RFM35801.1"/>
    </source>
</evidence>
<dbReference type="Proteomes" id="UP000261174">
    <property type="component" value="Unassembled WGS sequence"/>
</dbReference>
<accession>A0A3E1P6J5</accession>
<dbReference type="EMBL" id="QTJV01000002">
    <property type="protein sequence ID" value="RFM35801.1"/>
    <property type="molecule type" value="Genomic_DNA"/>
</dbReference>
<keyword evidence="4 6" id="KW-1133">Transmembrane helix</keyword>
<evidence type="ECO:0000313" key="8">
    <source>
        <dbReference type="Proteomes" id="UP000261174"/>
    </source>
</evidence>
<keyword evidence="8" id="KW-1185">Reference proteome</keyword>
<feature type="transmembrane region" description="Helical" evidence="6">
    <location>
        <begin position="73"/>
        <end position="94"/>
    </location>
</feature>
<dbReference type="PANTHER" id="PTHR30086:SF20">
    <property type="entry name" value="ARGININE EXPORTER PROTEIN ARGO-RELATED"/>
    <property type="match status" value="1"/>
</dbReference>
<name>A0A3E1P6J5_9BACT</name>